<proteinExistence type="predicted"/>
<sequence>MNILLISVVFPFPIEDGGKVGTHKMIENLRDKHQITLLVPESRPENMRELKRLWPNVNIVTFANPPCDAKEHIVKKILKSIRGNKKPTKEQLFKQSMLLQTTDLVNLHFADFLKVLLEITANNDFDLIQVEFIDLAPVIHFLPEKPKKIFVHHEIRHRRMRLEYQTLHNHSKEDLWRIENIQVLEIGLLNKYDKVICLTEIDKEFLREDGVIESKLEVSPLPVVISEHPVNRPFVFQNKLVFLGPEVHFPNLDAVDWFLTNCWEKLQKIFPDLVFEIVGKWNEKTIESYQNYKNVKFMGFVDDLSEVMTGAIMVVPLRIGSGMRMKILEGVSWHVPVVSTPVGAEGLPMFHGQNCFLSTTPFDFVASIEALATDTDLQNKFIEGSRELIKSGFSIEDCIQKRENIFNSIV</sequence>
<keyword evidence="2" id="KW-1185">Reference proteome</keyword>
<gene>
    <name evidence="1" type="ORF">ACFOOI_20295</name>
</gene>
<dbReference type="GO" id="GO:0016757">
    <property type="term" value="F:glycosyltransferase activity"/>
    <property type="evidence" value="ECO:0007669"/>
    <property type="project" value="UniProtKB-KW"/>
</dbReference>
<evidence type="ECO:0000313" key="1">
    <source>
        <dbReference type="EMBL" id="MFC3813016.1"/>
    </source>
</evidence>
<accession>A0ABV7Z1I4</accession>
<keyword evidence="1" id="KW-0328">Glycosyltransferase</keyword>
<protein>
    <submittedName>
        <fullName evidence="1">Glycosyltransferase family 4 protein</fullName>
        <ecNumber evidence="1">2.4.-.-</ecNumber>
    </submittedName>
</protein>
<dbReference type="EMBL" id="JBHRYQ010000001">
    <property type="protein sequence ID" value="MFC3813016.1"/>
    <property type="molecule type" value="Genomic_DNA"/>
</dbReference>
<dbReference type="Proteomes" id="UP001595616">
    <property type="component" value="Unassembled WGS sequence"/>
</dbReference>
<dbReference type="Pfam" id="PF13692">
    <property type="entry name" value="Glyco_trans_1_4"/>
    <property type="match status" value="1"/>
</dbReference>
<comment type="caution">
    <text evidence="1">The sequence shown here is derived from an EMBL/GenBank/DDBJ whole genome shotgun (WGS) entry which is preliminary data.</text>
</comment>
<dbReference type="SUPFAM" id="SSF53756">
    <property type="entry name" value="UDP-Glycosyltransferase/glycogen phosphorylase"/>
    <property type="match status" value="1"/>
</dbReference>
<keyword evidence="1" id="KW-0808">Transferase</keyword>
<evidence type="ECO:0000313" key="2">
    <source>
        <dbReference type="Proteomes" id="UP001595616"/>
    </source>
</evidence>
<name>A0ABV7Z1I4_9BACT</name>
<organism evidence="1 2">
    <name type="scientific">Lacihabitans lacunae</name>
    <dbReference type="NCBI Taxonomy" id="1028214"/>
    <lineage>
        <taxon>Bacteria</taxon>
        <taxon>Pseudomonadati</taxon>
        <taxon>Bacteroidota</taxon>
        <taxon>Cytophagia</taxon>
        <taxon>Cytophagales</taxon>
        <taxon>Leadbetterellaceae</taxon>
        <taxon>Lacihabitans</taxon>
    </lineage>
</organism>
<dbReference type="RefSeq" id="WP_379839922.1">
    <property type="nucleotide sequence ID" value="NZ_JBHRYQ010000001.1"/>
</dbReference>
<dbReference type="PANTHER" id="PTHR12526:SF630">
    <property type="entry name" value="GLYCOSYLTRANSFERASE"/>
    <property type="match status" value="1"/>
</dbReference>
<dbReference type="PANTHER" id="PTHR12526">
    <property type="entry name" value="GLYCOSYLTRANSFERASE"/>
    <property type="match status" value="1"/>
</dbReference>
<dbReference type="EC" id="2.4.-.-" evidence="1"/>
<dbReference type="Gene3D" id="3.40.50.2000">
    <property type="entry name" value="Glycogen Phosphorylase B"/>
    <property type="match status" value="2"/>
</dbReference>
<dbReference type="CDD" id="cd03801">
    <property type="entry name" value="GT4_PimA-like"/>
    <property type="match status" value="1"/>
</dbReference>
<reference evidence="2" key="1">
    <citation type="journal article" date="2019" name="Int. J. Syst. Evol. Microbiol.">
        <title>The Global Catalogue of Microorganisms (GCM) 10K type strain sequencing project: providing services to taxonomists for standard genome sequencing and annotation.</title>
        <authorList>
            <consortium name="The Broad Institute Genomics Platform"/>
            <consortium name="The Broad Institute Genome Sequencing Center for Infectious Disease"/>
            <person name="Wu L."/>
            <person name="Ma J."/>
        </authorList>
    </citation>
    <scope>NUCLEOTIDE SEQUENCE [LARGE SCALE GENOMIC DNA]</scope>
    <source>
        <strain evidence="2">CECT 7956</strain>
    </source>
</reference>